<name>A0A1A0VZQ2_MYCPR</name>
<gene>
    <name evidence="1" type="ORF">A5779_00120</name>
</gene>
<evidence type="ECO:0000313" key="1">
    <source>
        <dbReference type="EMBL" id="OBB88661.1"/>
    </source>
</evidence>
<protein>
    <submittedName>
        <fullName evidence="1">Uncharacterized protein</fullName>
    </submittedName>
</protein>
<reference evidence="2" key="1">
    <citation type="submission" date="2016-06" db="EMBL/GenBank/DDBJ databases">
        <authorList>
            <person name="Sutton G."/>
            <person name="Brinkac L."/>
            <person name="Sanka R."/>
            <person name="Adams M."/>
            <person name="Lau E."/>
            <person name="Mehaffy C."/>
            <person name="Tameris M."/>
            <person name="Hatherill M."/>
            <person name="Hanekom W."/>
            <person name="Mahomed H."/>
            <person name="Mcshane H."/>
        </authorList>
    </citation>
    <scope>NUCLEOTIDE SEQUENCE [LARGE SCALE GENOMIC DNA]</scope>
    <source>
        <strain evidence="2">852002-10433_SCH5171157</strain>
    </source>
</reference>
<accession>A0A1A0VZQ2</accession>
<dbReference type="EMBL" id="LZSY01000112">
    <property type="protein sequence ID" value="OBB88661.1"/>
    <property type="molecule type" value="Genomic_DNA"/>
</dbReference>
<comment type="caution">
    <text evidence="1">The sequence shown here is derived from an EMBL/GenBank/DDBJ whole genome shotgun (WGS) entry which is preliminary data.</text>
</comment>
<dbReference type="OrthoDB" id="4618578at2"/>
<dbReference type="RefSeq" id="WP_064884151.1">
    <property type="nucleotide sequence ID" value="NZ_LZSY01000112.1"/>
</dbReference>
<organism evidence="1 2">
    <name type="scientific">Mycolicibacterium peregrinum</name>
    <name type="common">Mycobacterium peregrinum</name>
    <dbReference type="NCBI Taxonomy" id="43304"/>
    <lineage>
        <taxon>Bacteria</taxon>
        <taxon>Bacillati</taxon>
        <taxon>Actinomycetota</taxon>
        <taxon>Actinomycetes</taxon>
        <taxon>Mycobacteriales</taxon>
        <taxon>Mycobacteriaceae</taxon>
        <taxon>Mycolicibacterium</taxon>
    </lineage>
</organism>
<dbReference type="Proteomes" id="UP000094008">
    <property type="component" value="Unassembled WGS sequence"/>
</dbReference>
<proteinExistence type="predicted"/>
<evidence type="ECO:0000313" key="2">
    <source>
        <dbReference type="Proteomes" id="UP000094008"/>
    </source>
</evidence>
<dbReference type="AlphaFoldDB" id="A0A1A0VZQ2"/>
<sequence length="132" mass="14527">MTTITYVATVALFGGQGGGALATDDSVAPTARVRFVNDHHTYTGVCNIRHDRLRVVTGHGVDFWERVDTLARYVHHYIQKLIAAGKIRSVTTFQELPTEVADAINSAPELANFGTTGRTYVHLRVTDLLRFG</sequence>